<keyword evidence="2" id="KW-1185">Reference proteome</keyword>
<dbReference type="AlphaFoldDB" id="A0A9W7ZK95"/>
<evidence type="ECO:0000313" key="1">
    <source>
        <dbReference type="EMBL" id="KAJ1911164.1"/>
    </source>
</evidence>
<sequence>MGHRDSSSKSNVEAMGEIVYIEQQPPDVLPIQQRHRLWIADGSNNGSSTITTATSTTAATVVVEEKGRAMSYNKTYE</sequence>
<accession>A0A9W7ZK95</accession>
<organism evidence="1 2">
    <name type="scientific">Mycoemilia scoparia</name>
    <dbReference type="NCBI Taxonomy" id="417184"/>
    <lineage>
        <taxon>Eukaryota</taxon>
        <taxon>Fungi</taxon>
        <taxon>Fungi incertae sedis</taxon>
        <taxon>Zoopagomycota</taxon>
        <taxon>Kickxellomycotina</taxon>
        <taxon>Kickxellomycetes</taxon>
        <taxon>Kickxellales</taxon>
        <taxon>Kickxellaceae</taxon>
        <taxon>Mycoemilia</taxon>
    </lineage>
</organism>
<proteinExistence type="predicted"/>
<comment type="caution">
    <text evidence="1">The sequence shown here is derived from an EMBL/GenBank/DDBJ whole genome shotgun (WGS) entry which is preliminary data.</text>
</comment>
<dbReference type="EMBL" id="JANBPU010000481">
    <property type="protein sequence ID" value="KAJ1911164.1"/>
    <property type="molecule type" value="Genomic_DNA"/>
</dbReference>
<evidence type="ECO:0000313" key="2">
    <source>
        <dbReference type="Proteomes" id="UP001150538"/>
    </source>
</evidence>
<protein>
    <submittedName>
        <fullName evidence="1">Uncharacterized protein</fullName>
    </submittedName>
</protein>
<gene>
    <name evidence="1" type="ORF">H4219_006026</name>
</gene>
<dbReference type="Proteomes" id="UP001150538">
    <property type="component" value="Unassembled WGS sequence"/>
</dbReference>
<reference evidence="1" key="1">
    <citation type="submission" date="2022-07" db="EMBL/GenBank/DDBJ databases">
        <title>Phylogenomic reconstructions and comparative analyses of Kickxellomycotina fungi.</title>
        <authorList>
            <person name="Reynolds N.K."/>
            <person name="Stajich J.E."/>
            <person name="Barry K."/>
            <person name="Grigoriev I.V."/>
            <person name="Crous P."/>
            <person name="Smith M.E."/>
        </authorList>
    </citation>
    <scope>NUCLEOTIDE SEQUENCE</scope>
    <source>
        <strain evidence="1">NBRC 100468</strain>
    </source>
</reference>
<name>A0A9W7ZK95_9FUNG</name>